<organism evidence="1 2">
    <name type="scientific">Aspergillus chevalieri</name>
    <name type="common">Eurotium chevalieri</name>
    <dbReference type="NCBI Taxonomy" id="182096"/>
    <lineage>
        <taxon>Eukaryota</taxon>
        <taxon>Fungi</taxon>
        <taxon>Dikarya</taxon>
        <taxon>Ascomycota</taxon>
        <taxon>Pezizomycotina</taxon>
        <taxon>Eurotiomycetes</taxon>
        <taxon>Eurotiomycetidae</taxon>
        <taxon>Eurotiales</taxon>
        <taxon>Aspergillaceae</taxon>
        <taxon>Aspergillus</taxon>
        <taxon>Aspergillus subgen. Aspergillus</taxon>
    </lineage>
</organism>
<name>A0A7R7ZPY8_ASPCH</name>
<accession>A0A7R7ZPY8</accession>
<reference evidence="1" key="1">
    <citation type="submission" date="2021-01" db="EMBL/GenBank/DDBJ databases">
        <authorList>
            <consortium name="Aspergillus chevalieri M1 genome sequencing consortium"/>
            <person name="Kazuki M."/>
            <person name="Futagami T."/>
        </authorList>
    </citation>
    <scope>NUCLEOTIDE SEQUENCE</scope>
    <source>
        <strain evidence="1">M1</strain>
    </source>
</reference>
<gene>
    <name evidence="1" type="ORF">ACHE_51306A</name>
</gene>
<dbReference type="GeneID" id="66984466"/>
<dbReference type="Proteomes" id="UP000637239">
    <property type="component" value="Chromosome 5"/>
</dbReference>
<protein>
    <submittedName>
        <fullName evidence="1">Uncharacterized protein</fullName>
    </submittedName>
</protein>
<dbReference type="KEGG" id="ache:ACHE_51306A"/>
<keyword evidence="2" id="KW-1185">Reference proteome</keyword>
<dbReference type="AlphaFoldDB" id="A0A7R7ZPY8"/>
<sequence>MVQAHTPGLMPSLMPGLMPGLITTHVPYMPLHITPITCLLVPVIPAMLPPVSIHRPIQIIVQYHPPAPPTCHHPHVLLHQLPLHLRCAQLPLILRPPRRLDNDRLAGLPIPPGSPTFLCIIQ</sequence>
<dbReference type="EMBL" id="AP024420">
    <property type="protein sequence ID" value="BCR90108.1"/>
    <property type="molecule type" value="Genomic_DNA"/>
</dbReference>
<reference evidence="1" key="2">
    <citation type="submission" date="2021-02" db="EMBL/GenBank/DDBJ databases">
        <title>Aspergillus chevalieri M1 genome sequence.</title>
        <authorList>
            <person name="Kadooka C."/>
            <person name="Mori K."/>
            <person name="Futagami T."/>
        </authorList>
    </citation>
    <scope>NUCLEOTIDE SEQUENCE</scope>
    <source>
        <strain evidence="1">M1</strain>
    </source>
</reference>
<dbReference type="RefSeq" id="XP_043138630.1">
    <property type="nucleotide sequence ID" value="XM_043281119.1"/>
</dbReference>
<proteinExistence type="predicted"/>
<evidence type="ECO:0000313" key="2">
    <source>
        <dbReference type="Proteomes" id="UP000637239"/>
    </source>
</evidence>
<evidence type="ECO:0000313" key="1">
    <source>
        <dbReference type="EMBL" id="BCR90108.1"/>
    </source>
</evidence>